<protein>
    <submittedName>
        <fullName evidence="1">Uncharacterized protein</fullName>
    </submittedName>
</protein>
<reference evidence="1" key="2">
    <citation type="journal article" date="2015" name="Data Brief">
        <title>Shoot transcriptome of the giant reed, Arundo donax.</title>
        <authorList>
            <person name="Barrero R.A."/>
            <person name="Guerrero F.D."/>
            <person name="Moolhuijzen P."/>
            <person name="Goolsby J.A."/>
            <person name="Tidwell J."/>
            <person name="Bellgard S.E."/>
            <person name="Bellgard M.I."/>
        </authorList>
    </citation>
    <scope>NUCLEOTIDE SEQUENCE</scope>
    <source>
        <tissue evidence="1">Shoot tissue taken approximately 20 cm above the soil surface</tissue>
    </source>
</reference>
<organism evidence="1">
    <name type="scientific">Arundo donax</name>
    <name type="common">Giant reed</name>
    <name type="synonym">Donax arundinaceus</name>
    <dbReference type="NCBI Taxonomy" id="35708"/>
    <lineage>
        <taxon>Eukaryota</taxon>
        <taxon>Viridiplantae</taxon>
        <taxon>Streptophyta</taxon>
        <taxon>Embryophyta</taxon>
        <taxon>Tracheophyta</taxon>
        <taxon>Spermatophyta</taxon>
        <taxon>Magnoliopsida</taxon>
        <taxon>Liliopsida</taxon>
        <taxon>Poales</taxon>
        <taxon>Poaceae</taxon>
        <taxon>PACMAD clade</taxon>
        <taxon>Arundinoideae</taxon>
        <taxon>Arundineae</taxon>
        <taxon>Arundo</taxon>
    </lineage>
</organism>
<reference evidence="1" key="1">
    <citation type="submission" date="2014-09" db="EMBL/GenBank/DDBJ databases">
        <authorList>
            <person name="Magalhaes I.L.F."/>
            <person name="Oliveira U."/>
            <person name="Santos F.R."/>
            <person name="Vidigal T.H.D.A."/>
            <person name="Brescovit A.D."/>
            <person name="Santos A.J."/>
        </authorList>
    </citation>
    <scope>NUCLEOTIDE SEQUENCE</scope>
    <source>
        <tissue evidence="1">Shoot tissue taken approximately 20 cm above the soil surface</tissue>
    </source>
</reference>
<sequence length="62" mass="6782">MSIVGVCTYPCCVPWLQKMNGYAVFHTGPAVRFLFLTDILLVSFVCEMGTYSGDGLAAMGWI</sequence>
<name>A0A0A9CXS4_ARUDO</name>
<dbReference type="AlphaFoldDB" id="A0A0A9CXS4"/>
<proteinExistence type="predicted"/>
<dbReference type="EMBL" id="GBRH01218672">
    <property type="protein sequence ID" value="JAD79223.1"/>
    <property type="molecule type" value="Transcribed_RNA"/>
</dbReference>
<accession>A0A0A9CXS4</accession>
<evidence type="ECO:0000313" key="1">
    <source>
        <dbReference type="EMBL" id="JAD79223.1"/>
    </source>
</evidence>